<evidence type="ECO:0000313" key="2">
    <source>
        <dbReference type="Proteomes" id="UP000326711"/>
    </source>
</evidence>
<keyword evidence="2" id="KW-1185">Reference proteome</keyword>
<dbReference type="AlphaFoldDB" id="A0A5J6ZA55"/>
<accession>A0A5J6ZA55</accession>
<evidence type="ECO:0000313" key="1">
    <source>
        <dbReference type="EMBL" id="QFQ03152.1"/>
    </source>
</evidence>
<dbReference type="Proteomes" id="UP000326711">
    <property type="component" value="Chromosome"/>
</dbReference>
<reference evidence="2" key="1">
    <citation type="submission" date="2019-10" db="EMBL/GenBank/DDBJ databases">
        <title>Complete genome sequence of Corynebacterium urogenitalis DSM 108747, isolated from the genital tract of a cow.</title>
        <authorList>
            <person name="Ruckert C."/>
            <person name="Ballas P."/>
            <person name="Wagener K."/>
            <person name="Drillich M."/>
            <person name="Kaempfer P."/>
            <person name="Busse H.-J."/>
            <person name="Ehling-Schulz M."/>
        </authorList>
    </citation>
    <scope>NUCLEOTIDE SEQUENCE [LARGE SCALE GENOMIC DNA]</scope>
    <source>
        <strain evidence="2">LMM 1652</strain>
    </source>
</reference>
<organism evidence="1 2">
    <name type="scientific">Corynebacterium urogenitale</name>
    <dbReference type="NCBI Taxonomy" id="2487892"/>
    <lineage>
        <taxon>Bacteria</taxon>
        <taxon>Bacillati</taxon>
        <taxon>Actinomycetota</taxon>
        <taxon>Actinomycetes</taxon>
        <taxon>Mycobacteriales</taxon>
        <taxon>Corynebacteriaceae</taxon>
        <taxon>Corynebacterium</taxon>
    </lineage>
</organism>
<name>A0A5J6ZA55_9CORY</name>
<dbReference type="KEGG" id="cuo:CUROG_09035"/>
<dbReference type="EMBL" id="CP045032">
    <property type="protein sequence ID" value="QFQ03152.1"/>
    <property type="molecule type" value="Genomic_DNA"/>
</dbReference>
<proteinExistence type="predicted"/>
<protein>
    <submittedName>
        <fullName evidence="1">Uncharacterized protein</fullName>
    </submittedName>
</protein>
<gene>
    <name evidence="1" type="ORF">CUROG_09035</name>
</gene>
<sequence length="87" mass="9376">MLWGLFLSAAVCVCGVGCDMVAHSLPMSGVKRQVGFSEAVENVQLCRERQGRRGEVWKTGEVGWLLYGVWLCGGVVKCVGGEVLCDV</sequence>